<comment type="similarity">
    <text evidence="2">Belongs to the peptidase M1 family.</text>
</comment>
<dbReference type="SUPFAM" id="SSF55486">
    <property type="entry name" value="Metalloproteases ('zincins'), catalytic domain"/>
    <property type="match status" value="1"/>
</dbReference>
<dbReference type="InterPro" id="IPR016024">
    <property type="entry name" value="ARM-type_fold"/>
</dbReference>
<dbReference type="SMART" id="SM01263">
    <property type="entry name" value="Leuk-A4-hydro_C"/>
    <property type="match status" value="1"/>
</dbReference>
<dbReference type="PANTHER" id="PTHR45726">
    <property type="entry name" value="LEUKOTRIENE A-4 HYDROLASE"/>
    <property type="match status" value="1"/>
</dbReference>
<sequence length="615" mass="69192">MFEIDPNSQANIDQIVTRHLHLSLAVDFDAKILRGSATLDLEAISDNVEKVVLDTNHLNVSGSFIVNKDGQEQALKTDDSIRHPVFGTALSISLPNALNKGESAKVKIDYETTSESGALQFLTPEQTLGKNHPYLFTQCQAIHARSLAPCQDSPGIKITYSADIKAPNPLRALMSAISVGSEEAGDHTIYKFSQKTTMPSYLLAIVCGNIVKADISDRCAVWTEPENIDACAWEFAEMEKSLKIAEDLLTPYSWGRYDLLVLPPSFPYGGMENPCLTFVTPTLIAGDRSLTDVVGHEISHSWSGNLVTTKNWEHFWLNEGWTTFFERKIVGRLEGEDARQLSSVIGNNDLKSAVEFFGTSNPLTALVPKLDGIDPDDAFSSVPYDKGYNLLYYLEQLLGGPEVFEPYMREYIKEFQGKSITTDDWKEFLFKYFENTCPEKVEVLNKVDWEHWLYKPGMPPVENEFDTRPQQVCIDLANKWLGAKDSGDYSGFSESDITNFSTMQKVIFLTRLQDSAPLPAVLLKNLDSFYSLTNSRNSEVRFSWLSLALKSNFEQVFDAVVDMLSTQGRMKFTRPLYRLLDACPDGKALTKETFLKNRNFYHPICSRLIQRDLGL</sequence>
<dbReference type="InterPro" id="IPR015211">
    <property type="entry name" value="Peptidase_M1_C"/>
</dbReference>
<evidence type="ECO:0000313" key="14">
    <source>
        <dbReference type="Proteomes" id="UP001150538"/>
    </source>
</evidence>
<feature type="binding site" evidence="11">
    <location>
        <position position="300"/>
    </location>
    <ligand>
        <name>Zn(2+)</name>
        <dbReference type="ChEBI" id="CHEBI:29105"/>
        <note>catalytic</note>
    </ligand>
</feature>
<dbReference type="InterPro" id="IPR042097">
    <property type="entry name" value="Aminopeptidase_N-like_N_sf"/>
</dbReference>
<accession>A0A9W8A345</accession>
<keyword evidence="13" id="KW-0031">Aminopeptidase</keyword>
<feature type="binding site" evidence="11">
    <location>
        <position position="319"/>
    </location>
    <ligand>
        <name>Zn(2+)</name>
        <dbReference type="ChEBI" id="CHEBI:29105"/>
        <note>catalytic</note>
    </ligand>
</feature>
<dbReference type="AlphaFoldDB" id="A0A9W8A345"/>
<evidence type="ECO:0000256" key="1">
    <source>
        <dbReference type="ARBA" id="ARBA00004496"/>
    </source>
</evidence>
<dbReference type="EMBL" id="JANBPU010000003">
    <property type="protein sequence ID" value="KAJ1921772.1"/>
    <property type="molecule type" value="Genomic_DNA"/>
</dbReference>
<dbReference type="InterPro" id="IPR049980">
    <property type="entry name" value="LTA4H_cat"/>
</dbReference>
<keyword evidence="3" id="KW-0963">Cytoplasm</keyword>
<dbReference type="InterPro" id="IPR027268">
    <property type="entry name" value="Peptidase_M4/M1_CTD_sf"/>
</dbReference>
<dbReference type="SUPFAM" id="SSF48371">
    <property type="entry name" value="ARM repeat"/>
    <property type="match status" value="1"/>
</dbReference>
<dbReference type="GO" id="GO:0004463">
    <property type="term" value="F:leukotriene-A4 hydrolase activity"/>
    <property type="evidence" value="ECO:0007669"/>
    <property type="project" value="UniProtKB-EC"/>
</dbReference>
<feature type="binding site" evidence="11">
    <location>
        <position position="296"/>
    </location>
    <ligand>
        <name>Zn(2+)</name>
        <dbReference type="ChEBI" id="CHEBI:29105"/>
        <note>catalytic</note>
    </ligand>
</feature>
<evidence type="ECO:0000259" key="12">
    <source>
        <dbReference type="SMART" id="SM01263"/>
    </source>
</evidence>
<keyword evidence="7 11" id="KW-0862">Zinc</keyword>
<proteinExistence type="inferred from homology"/>
<dbReference type="Gene3D" id="2.60.40.1730">
    <property type="entry name" value="tricorn interacting facor f3 domain"/>
    <property type="match status" value="1"/>
</dbReference>
<dbReference type="EC" id="3.3.2.6" evidence="13"/>
<keyword evidence="8" id="KW-0482">Metalloprotease</keyword>
<evidence type="ECO:0000256" key="2">
    <source>
        <dbReference type="ARBA" id="ARBA00010136"/>
    </source>
</evidence>
<dbReference type="GO" id="GO:0070006">
    <property type="term" value="F:metalloaminopeptidase activity"/>
    <property type="evidence" value="ECO:0007669"/>
    <property type="project" value="UniProtKB-ARBA"/>
</dbReference>
<keyword evidence="14" id="KW-1185">Reference proteome</keyword>
<dbReference type="GO" id="GO:0006508">
    <property type="term" value="P:proteolysis"/>
    <property type="evidence" value="ECO:0007669"/>
    <property type="project" value="UniProtKB-KW"/>
</dbReference>
<evidence type="ECO:0000256" key="7">
    <source>
        <dbReference type="ARBA" id="ARBA00022833"/>
    </source>
</evidence>
<dbReference type="OrthoDB" id="79562at2759"/>
<dbReference type="FunFam" id="1.10.390.10:FF:000003">
    <property type="entry name" value="Leukotriene A(4) hydrolase"/>
    <property type="match status" value="1"/>
</dbReference>
<feature type="binding site" evidence="10">
    <location>
        <begin position="138"/>
        <end position="140"/>
    </location>
    <ligand>
        <name>a peptide</name>
        <dbReference type="ChEBI" id="CHEBI:60466"/>
    </ligand>
</feature>
<dbReference type="Pfam" id="PF17900">
    <property type="entry name" value="Peptidase_M1_N"/>
    <property type="match status" value="1"/>
</dbReference>
<feature type="binding site" evidence="10">
    <location>
        <begin position="267"/>
        <end position="272"/>
    </location>
    <ligand>
        <name>a peptide</name>
        <dbReference type="ChEBI" id="CHEBI:60466"/>
    </ligand>
</feature>
<gene>
    <name evidence="13" type="primary">LAP2</name>
    <name evidence="13" type="ORF">H4219_000505</name>
</gene>
<dbReference type="CDD" id="cd09599">
    <property type="entry name" value="M1_LTA4H"/>
    <property type="match status" value="1"/>
</dbReference>
<dbReference type="FunFam" id="2.60.40.1730:FF:000004">
    <property type="entry name" value="Leukotriene A(4) hydrolase"/>
    <property type="match status" value="1"/>
</dbReference>
<evidence type="ECO:0000256" key="11">
    <source>
        <dbReference type="PIRSR" id="PIRSR634015-3"/>
    </source>
</evidence>
<dbReference type="GO" id="GO:0008270">
    <property type="term" value="F:zinc ion binding"/>
    <property type="evidence" value="ECO:0007669"/>
    <property type="project" value="InterPro"/>
</dbReference>
<evidence type="ECO:0000256" key="9">
    <source>
        <dbReference type="PIRSR" id="PIRSR634015-1"/>
    </source>
</evidence>
<dbReference type="Gene3D" id="1.25.40.320">
    <property type="entry name" value="Peptidase M1, leukotriene A4 hydrolase/aminopeptidase C-terminal domain"/>
    <property type="match status" value="1"/>
</dbReference>
<keyword evidence="4" id="KW-0645">Protease</keyword>
<keyword evidence="6 13" id="KW-0378">Hydrolase</keyword>
<dbReference type="InterPro" id="IPR034015">
    <property type="entry name" value="M1_LTA4H"/>
</dbReference>
<organism evidence="13 14">
    <name type="scientific">Mycoemilia scoparia</name>
    <dbReference type="NCBI Taxonomy" id="417184"/>
    <lineage>
        <taxon>Eukaryota</taxon>
        <taxon>Fungi</taxon>
        <taxon>Fungi incertae sedis</taxon>
        <taxon>Zoopagomycota</taxon>
        <taxon>Kickxellomycotina</taxon>
        <taxon>Kickxellomycetes</taxon>
        <taxon>Kickxellales</taxon>
        <taxon>Kickxellaceae</taxon>
        <taxon>Mycoemilia</taxon>
    </lineage>
</organism>
<feature type="active site" description="Proton acceptor" evidence="9">
    <location>
        <position position="297"/>
    </location>
</feature>
<evidence type="ECO:0000256" key="10">
    <source>
        <dbReference type="PIRSR" id="PIRSR634015-2"/>
    </source>
</evidence>
<dbReference type="PANTHER" id="PTHR45726:SF3">
    <property type="entry name" value="LEUKOTRIENE A-4 HYDROLASE"/>
    <property type="match status" value="1"/>
</dbReference>
<dbReference type="FunFam" id="3.30.2010.30:FF:000001">
    <property type="entry name" value="Leukotriene A(4) hydrolase"/>
    <property type="match status" value="1"/>
</dbReference>
<feature type="domain" description="Peptidase M1 leukotriene A4 hydrolase/aminopeptidase C-terminal" evidence="12">
    <location>
        <begin position="468"/>
        <end position="613"/>
    </location>
</feature>
<dbReference type="Gene3D" id="1.10.390.10">
    <property type="entry name" value="Neutral Protease Domain 2"/>
    <property type="match status" value="1"/>
</dbReference>
<dbReference type="Pfam" id="PF09127">
    <property type="entry name" value="Leuk-A4-hydro_C"/>
    <property type="match status" value="1"/>
</dbReference>
<comment type="cofactor">
    <cofactor evidence="11">
        <name>Zn(2+)</name>
        <dbReference type="ChEBI" id="CHEBI:29105"/>
    </cofactor>
    <text evidence="11">Binds 1 zinc ion per subunit.</text>
</comment>
<keyword evidence="5 11" id="KW-0479">Metal-binding</keyword>
<dbReference type="GO" id="GO:0004301">
    <property type="term" value="F:epoxide hydrolase activity"/>
    <property type="evidence" value="ECO:0007669"/>
    <property type="project" value="TreeGrafter"/>
</dbReference>
<dbReference type="Proteomes" id="UP001150538">
    <property type="component" value="Unassembled WGS sequence"/>
</dbReference>
<evidence type="ECO:0000256" key="8">
    <source>
        <dbReference type="ARBA" id="ARBA00023049"/>
    </source>
</evidence>
<name>A0A9W8A345_9FUNG</name>
<evidence type="ECO:0000256" key="6">
    <source>
        <dbReference type="ARBA" id="ARBA00022801"/>
    </source>
</evidence>
<dbReference type="Pfam" id="PF01433">
    <property type="entry name" value="Peptidase_M1"/>
    <property type="match status" value="1"/>
</dbReference>
<evidence type="ECO:0000313" key="13">
    <source>
        <dbReference type="EMBL" id="KAJ1921772.1"/>
    </source>
</evidence>
<feature type="active site" description="Proton donor" evidence="9">
    <location>
        <position position="384"/>
    </location>
</feature>
<reference evidence="13" key="1">
    <citation type="submission" date="2022-07" db="EMBL/GenBank/DDBJ databases">
        <title>Phylogenomic reconstructions and comparative analyses of Kickxellomycotina fungi.</title>
        <authorList>
            <person name="Reynolds N.K."/>
            <person name="Stajich J.E."/>
            <person name="Barry K."/>
            <person name="Grigoriev I.V."/>
            <person name="Crous P."/>
            <person name="Smith M.E."/>
        </authorList>
    </citation>
    <scope>NUCLEOTIDE SEQUENCE</scope>
    <source>
        <strain evidence="13">NBRC 100468</strain>
    </source>
</reference>
<feature type="binding site" evidence="10">
    <location>
        <begin position="569"/>
        <end position="571"/>
    </location>
    <ligand>
        <name>a peptide</name>
        <dbReference type="ChEBI" id="CHEBI:60466"/>
    </ligand>
</feature>
<evidence type="ECO:0000256" key="3">
    <source>
        <dbReference type="ARBA" id="ARBA00022490"/>
    </source>
</evidence>
<dbReference type="InterPro" id="IPR038502">
    <property type="entry name" value="M1_LTA-4_hydro/amino_C_sf"/>
</dbReference>
<dbReference type="SUPFAM" id="SSF63737">
    <property type="entry name" value="Leukotriene A4 hydrolase N-terminal domain"/>
    <property type="match status" value="1"/>
</dbReference>
<dbReference type="PRINTS" id="PR00756">
    <property type="entry name" value="ALADIPTASE"/>
</dbReference>
<dbReference type="FunFam" id="1.25.40.320:FF:000001">
    <property type="entry name" value="Leukotriene A(4) hydrolase"/>
    <property type="match status" value="1"/>
</dbReference>
<comment type="caution">
    <text evidence="13">The sequence shown here is derived from an EMBL/GenBank/DDBJ whole genome shotgun (WGS) entry which is preliminary data.</text>
</comment>
<dbReference type="InterPro" id="IPR014782">
    <property type="entry name" value="Peptidase_M1_dom"/>
</dbReference>
<evidence type="ECO:0000256" key="4">
    <source>
        <dbReference type="ARBA" id="ARBA00022670"/>
    </source>
</evidence>
<protein>
    <submittedName>
        <fullName evidence="13">Leucyl aminopeptidase yscIV</fullName>
        <ecNumber evidence="13">3.3.2.6</ecNumber>
    </submittedName>
</protein>
<evidence type="ECO:0000256" key="5">
    <source>
        <dbReference type="ARBA" id="ARBA00022723"/>
    </source>
</evidence>
<dbReference type="Gene3D" id="3.30.2010.30">
    <property type="match status" value="1"/>
</dbReference>
<dbReference type="GO" id="GO:0005829">
    <property type="term" value="C:cytosol"/>
    <property type="evidence" value="ECO:0007669"/>
    <property type="project" value="TreeGrafter"/>
</dbReference>
<dbReference type="InterPro" id="IPR045357">
    <property type="entry name" value="Aminopeptidase_N-like_N"/>
</dbReference>
<dbReference type="InterPro" id="IPR001930">
    <property type="entry name" value="Peptidase_M1"/>
</dbReference>
<comment type="subcellular location">
    <subcellularLocation>
        <location evidence="1">Cytoplasm</location>
    </subcellularLocation>
</comment>